<proteinExistence type="predicted"/>
<dbReference type="EMBL" id="JAINUF010000004">
    <property type="protein sequence ID" value="KAJ8364039.1"/>
    <property type="molecule type" value="Genomic_DNA"/>
</dbReference>
<gene>
    <name evidence="1" type="ORF">SKAU_G00128700</name>
</gene>
<organism evidence="1 2">
    <name type="scientific">Synaphobranchus kaupii</name>
    <name type="common">Kaup's arrowtooth eel</name>
    <dbReference type="NCBI Taxonomy" id="118154"/>
    <lineage>
        <taxon>Eukaryota</taxon>
        <taxon>Metazoa</taxon>
        <taxon>Chordata</taxon>
        <taxon>Craniata</taxon>
        <taxon>Vertebrata</taxon>
        <taxon>Euteleostomi</taxon>
        <taxon>Actinopterygii</taxon>
        <taxon>Neopterygii</taxon>
        <taxon>Teleostei</taxon>
        <taxon>Anguilliformes</taxon>
        <taxon>Synaphobranchidae</taxon>
        <taxon>Synaphobranchus</taxon>
    </lineage>
</organism>
<accession>A0A9Q1J252</accession>
<sequence length="103" mass="10666">MLNGGARWCPGLLDLPQRCSVVGRACCQALGRPASGKDFLCFLSPADVNSSQMQRLSVGKDGLMVDLVIFVPPVPQLAAARLIVLEEVSGDGSQGDGACPGPL</sequence>
<comment type="caution">
    <text evidence="1">The sequence shown here is derived from an EMBL/GenBank/DDBJ whole genome shotgun (WGS) entry which is preliminary data.</text>
</comment>
<dbReference type="Proteomes" id="UP001152622">
    <property type="component" value="Chromosome 4"/>
</dbReference>
<keyword evidence="2" id="KW-1185">Reference proteome</keyword>
<name>A0A9Q1J252_SYNKA</name>
<evidence type="ECO:0000313" key="1">
    <source>
        <dbReference type="EMBL" id="KAJ8364039.1"/>
    </source>
</evidence>
<evidence type="ECO:0000313" key="2">
    <source>
        <dbReference type="Proteomes" id="UP001152622"/>
    </source>
</evidence>
<protein>
    <submittedName>
        <fullName evidence="1">Uncharacterized protein</fullName>
    </submittedName>
</protein>
<reference evidence="1" key="1">
    <citation type="journal article" date="2023" name="Science">
        <title>Genome structures resolve the early diversification of teleost fishes.</title>
        <authorList>
            <person name="Parey E."/>
            <person name="Louis A."/>
            <person name="Montfort J."/>
            <person name="Bouchez O."/>
            <person name="Roques C."/>
            <person name="Iampietro C."/>
            <person name="Lluch J."/>
            <person name="Castinel A."/>
            <person name="Donnadieu C."/>
            <person name="Desvignes T."/>
            <person name="Floi Bucao C."/>
            <person name="Jouanno E."/>
            <person name="Wen M."/>
            <person name="Mejri S."/>
            <person name="Dirks R."/>
            <person name="Jansen H."/>
            <person name="Henkel C."/>
            <person name="Chen W.J."/>
            <person name="Zahm M."/>
            <person name="Cabau C."/>
            <person name="Klopp C."/>
            <person name="Thompson A.W."/>
            <person name="Robinson-Rechavi M."/>
            <person name="Braasch I."/>
            <person name="Lecointre G."/>
            <person name="Bobe J."/>
            <person name="Postlethwait J.H."/>
            <person name="Berthelot C."/>
            <person name="Roest Crollius H."/>
            <person name="Guiguen Y."/>
        </authorList>
    </citation>
    <scope>NUCLEOTIDE SEQUENCE</scope>
    <source>
        <strain evidence="1">WJC10195</strain>
    </source>
</reference>
<dbReference type="AlphaFoldDB" id="A0A9Q1J252"/>